<dbReference type="InterPro" id="IPR003594">
    <property type="entry name" value="HATPase_dom"/>
</dbReference>
<dbReference type="InterPro" id="IPR036890">
    <property type="entry name" value="HATPase_C_sf"/>
</dbReference>
<dbReference type="InterPro" id="IPR001932">
    <property type="entry name" value="PPM-type_phosphatase-like_dom"/>
</dbReference>
<dbReference type="PROSITE" id="PS50110">
    <property type="entry name" value="RESPONSE_REGULATORY"/>
    <property type="match status" value="5"/>
</dbReference>
<dbReference type="PRINTS" id="PR00344">
    <property type="entry name" value="BCTRLSENSOR"/>
</dbReference>
<dbReference type="InterPro" id="IPR003660">
    <property type="entry name" value="HAMP_dom"/>
</dbReference>
<evidence type="ECO:0000313" key="15">
    <source>
        <dbReference type="EMBL" id="KAF4324989.1"/>
    </source>
</evidence>
<dbReference type="Pfam" id="PF07228">
    <property type="entry name" value="SpoIIE"/>
    <property type="match status" value="1"/>
</dbReference>
<feature type="domain" description="Histidine kinase" evidence="12">
    <location>
        <begin position="1608"/>
        <end position="1829"/>
    </location>
</feature>
<keyword evidence="11" id="KW-0472">Membrane</keyword>
<evidence type="ECO:0000256" key="6">
    <source>
        <dbReference type="ARBA" id="ARBA00022777"/>
    </source>
</evidence>
<dbReference type="InterPro" id="IPR029016">
    <property type="entry name" value="GAF-like_dom_sf"/>
</dbReference>
<gene>
    <name evidence="15" type="ORF">G195_001717</name>
</gene>
<dbReference type="InterPro" id="IPR004358">
    <property type="entry name" value="Sig_transdc_His_kin-like_C"/>
</dbReference>
<evidence type="ECO:0000256" key="9">
    <source>
        <dbReference type="PROSITE-ProRule" id="PRU00169"/>
    </source>
</evidence>
<evidence type="ECO:0000259" key="13">
    <source>
        <dbReference type="PROSITE" id="PS50110"/>
    </source>
</evidence>
<evidence type="ECO:0000259" key="14">
    <source>
        <dbReference type="PROSITE" id="PS50885"/>
    </source>
</evidence>
<dbReference type="PANTHER" id="PTHR45339:SF1">
    <property type="entry name" value="HYBRID SIGNAL TRANSDUCTION HISTIDINE KINASE J"/>
    <property type="match status" value="1"/>
</dbReference>
<keyword evidence="6" id="KW-0418">Kinase</keyword>
<dbReference type="Pfam" id="PF00072">
    <property type="entry name" value="Response_reg"/>
    <property type="match status" value="5"/>
</dbReference>
<reference evidence="15" key="1">
    <citation type="journal article" date="2015" name="Genom Data">
        <title>Draft genome sequences of Phytophthora kernoviae and Phytophthora ramorum lineage EU2 from Scotland.</title>
        <authorList>
            <person name="Sambles C."/>
            <person name="Schlenzig A."/>
            <person name="O'Neill P."/>
            <person name="Grant M."/>
            <person name="Studholme D.J."/>
        </authorList>
    </citation>
    <scope>NUCLEOTIDE SEQUENCE</scope>
    <source>
        <strain evidence="15">00238/432</strain>
    </source>
</reference>
<feature type="coiled-coil region" evidence="10">
    <location>
        <begin position="1567"/>
        <end position="1601"/>
    </location>
</feature>
<dbReference type="EC" id="2.7.13.3" evidence="2"/>
<dbReference type="SUPFAM" id="SSF52172">
    <property type="entry name" value="CheY-like"/>
    <property type="match status" value="6"/>
</dbReference>
<dbReference type="PROSITE" id="PS50109">
    <property type="entry name" value="HIS_KIN"/>
    <property type="match status" value="2"/>
</dbReference>
<name>A0A8J4SFW4_9STRA</name>
<evidence type="ECO:0000256" key="1">
    <source>
        <dbReference type="ARBA" id="ARBA00000085"/>
    </source>
</evidence>
<dbReference type="CDD" id="cd16922">
    <property type="entry name" value="HATPase_EvgS-ArcB-TorS-like"/>
    <property type="match status" value="2"/>
</dbReference>
<sequence length="1990" mass="225226">MRILIVDDNPTNVIIIREILKKENYRDIVTASSAMEMFEVLGIGEENNELRPKPSDIDLILLDMMMPEMDGIEACSIVQKFENLKDIPIIMVTAIGDSKKLAEALDAGASDYVTKPINKVELMARIRLALRLKQEKDWHKERDQRIQDELKLAAMVQNAVLSPAIEDPLFHVNAIYKPSFELAGDLYSWYPLGEGRYGVLLLDMMGHGISSSLFTMFIASVLKDTVTTYVDPEKVIQELNRRFNQLHLEKQLVQYYFTAIYLVVDTRMKRIDYVNAGHPPALFFRQDGSVTTFDSVCCPVGLFDKMDIEPQTIHYEGDGHIALYTDGLTEAVQGDQEMQQAFLKEQLAGSHQWDEAAMQALFFDDEIPQERDDDKCLLSLMSQGRAEDGNNYRNSTGLAVQKEAVDSLNALSRFQDQEIDSEIKAANAAYTRAVQITVGIMIAGLLLALGVIMWVLPSITRGLNTVSMMINSFGKGRYRTIRRIQVKSTDEIGQIASVFKDVSNDLEEKLEVEKAYLQAQQDQNWMSSNIARVPELLRGIGSIRQISQMFISEFTPVLGAQLGVVYLIDEEKHPDELRRYGAYAFEENEDVGKEVYRIGEGLIGQAALDMTPIIMEKTPDDYVNIGSATGSSRASGVMIYPVVFEDELIGVVELASFEGFTNLHTQLFSQLIMNLGVILNNVRRRLRVEELLRESQALTEELQVQSEELQTQQEELRRSNENLEEQTGALKRSEELLQRQQEELEHFNTELIAKTRALEEQVREVEEKKDEIEKTKTQLEQQAMQLSMTSKYKSEFLANMSHELRTPLNSLLILSQLLSENKDGNLSVKQQEYAQTIYMSGADLLKMIDEILDLSKVDAGKMDINYETVRMEELTSFVQQNFGPMANKKELSLNIEFDSNLPEWVYTDSHRVKQILRNLLSNAFKFTNRGSVSLIGRKMKMEELPGYLNTNQEYVGFTVKDTGIGIPSDKTDLIFEAFQQVDGTTSRKYGGTGLGLSISRELARLLGGAIQVESSEGVGSSFTLYLPDNHEEEIQVDEAMTEAAASSEIEKSARETWTMRSGRQTVLTSDPDSNSFMEMPQSDSPVLAQLEDDQKNLMEGDKILLIIEDDVNFAHILMDMARGRGFKAIVALQGDKGLELARQYLPDAIILDIQLPVMDGWAILGELKSSSATRHIPVHVISVIDDMKQGLMMGAIAYLKKPSSKDSLDKAFSHIESYTENQLKRLLIVEDDEIQRKAIIELIGHDDVAITAVSTGSEALNELHSQRYDCMVLDLMLTDMTGFELLDQIRDDQYLNDLPIIIYTGKELDSKEEMKLRKYAESIIIKDVKSPERLLDETTLFLHRVEANLPEDKRRILQKLHNKETLFEENGREALEILDKNPEIDLVLMDMMMPEMDDMTPWEPTEAEAESIRMPQDEERELIEIELLLEGLVMGLNEPIHILLVDDRPENLLALEAVLESEQYKLVKATSGEEALRCLLKDEFAVIVLDVQMPGMDGIETAKLIKARDKSKDVPIIFISANSREAEHLFAGYSAGAIDYMVKPFIPQILKSKIEGFVEMFITNKRLKTQTMLLHQKTQELEKMNQQLIQAKEEAEIAANAKTEFLAMMSHEIRTPMNGVIGMVDLLMETELKEDQKEYVDIVRRSADALVTVINDILDFTKMESGKMELEEHPFELVSCIREVLRLFAAEAGKKNIELEYFLEDSVPELIYGDMARLRQVLLNLIANAIKFTDHGGVYLIVSVNEEKDGRMTLEFAVKDTGIGIALDKVDRLFQPFSQLDTSMTRKYGGTGLGLAICKTLVEMMGGQIYLDTTEMRGATFVFTIQAQRYVETELTNGMGEDQHTDIKNYEMHPSVLIVDDHPINQKLMSIMLSKLGLIADIAEDGKKALDMVLANRNYDYIFMDLQMPVMDGLECTRRIRESLPQDQQPVIVAMTANVMDGIQQRCSTVGMDDYISKPVKMGNVKQKLSRFQEERRLFKSNATAINQAN</sequence>
<feature type="modified residue" description="4-aspartylphosphate" evidence="9">
    <location>
        <position position="1152"/>
    </location>
</feature>
<keyword evidence="10" id="KW-0175">Coiled coil</keyword>
<keyword evidence="4" id="KW-0808">Transferase</keyword>
<dbReference type="InterPro" id="IPR003661">
    <property type="entry name" value="HisK_dim/P_dom"/>
</dbReference>
<dbReference type="Gene3D" id="6.10.340.10">
    <property type="match status" value="1"/>
</dbReference>
<dbReference type="InterPro" id="IPR001789">
    <property type="entry name" value="Sig_transdc_resp-reg_receiver"/>
</dbReference>
<dbReference type="InterPro" id="IPR036457">
    <property type="entry name" value="PPM-type-like_dom_sf"/>
</dbReference>
<organism evidence="15 16">
    <name type="scientific">Phytophthora kernoviae 00238/432</name>
    <dbReference type="NCBI Taxonomy" id="1284355"/>
    <lineage>
        <taxon>Eukaryota</taxon>
        <taxon>Sar</taxon>
        <taxon>Stramenopiles</taxon>
        <taxon>Oomycota</taxon>
        <taxon>Peronosporomycetes</taxon>
        <taxon>Peronosporales</taxon>
        <taxon>Peronosporaceae</taxon>
        <taxon>Phytophthora</taxon>
    </lineage>
</organism>
<dbReference type="Pfam" id="PF02518">
    <property type="entry name" value="HATPase_c"/>
    <property type="match status" value="2"/>
</dbReference>
<dbReference type="PROSITE" id="PS50885">
    <property type="entry name" value="HAMP"/>
    <property type="match status" value="1"/>
</dbReference>
<dbReference type="Gene3D" id="3.40.50.2300">
    <property type="match status" value="6"/>
</dbReference>
<dbReference type="InterPro" id="IPR036097">
    <property type="entry name" value="HisK_dim/P_sf"/>
</dbReference>
<comment type="catalytic activity">
    <reaction evidence="1">
        <text>ATP + protein L-histidine = ADP + protein N-phospho-L-histidine.</text>
        <dbReference type="EC" id="2.7.13.3"/>
    </reaction>
</comment>
<dbReference type="InterPro" id="IPR011006">
    <property type="entry name" value="CheY-like_superfamily"/>
</dbReference>
<dbReference type="Gene3D" id="3.30.565.10">
    <property type="entry name" value="Histidine kinase-like ATPase, C-terminal domain"/>
    <property type="match status" value="2"/>
</dbReference>
<dbReference type="Gene3D" id="3.30.450.40">
    <property type="match status" value="1"/>
</dbReference>
<dbReference type="Gene3D" id="1.10.287.130">
    <property type="match status" value="2"/>
</dbReference>
<dbReference type="GO" id="GO:0016020">
    <property type="term" value="C:membrane"/>
    <property type="evidence" value="ECO:0007669"/>
    <property type="project" value="InterPro"/>
</dbReference>
<evidence type="ECO:0000256" key="7">
    <source>
        <dbReference type="ARBA" id="ARBA00022840"/>
    </source>
</evidence>
<dbReference type="SMART" id="SM00331">
    <property type="entry name" value="PP2C_SIG"/>
    <property type="match status" value="1"/>
</dbReference>
<dbReference type="CDD" id="cd00082">
    <property type="entry name" value="HisKA"/>
    <property type="match status" value="2"/>
</dbReference>
<feature type="domain" description="Response regulatory" evidence="13">
    <location>
        <begin position="1441"/>
        <end position="1558"/>
    </location>
</feature>
<evidence type="ECO:0000256" key="11">
    <source>
        <dbReference type="SAM" id="Phobius"/>
    </source>
</evidence>
<evidence type="ECO:0000256" key="10">
    <source>
        <dbReference type="SAM" id="Coils"/>
    </source>
</evidence>
<keyword evidence="11" id="KW-0812">Transmembrane</keyword>
<dbReference type="SMART" id="SM00448">
    <property type="entry name" value="REC"/>
    <property type="match status" value="5"/>
</dbReference>
<evidence type="ECO:0000259" key="12">
    <source>
        <dbReference type="PROSITE" id="PS50109"/>
    </source>
</evidence>
<dbReference type="Pfam" id="PF00512">
    <property type="entry name" value="HisKA"/>
    <property type="match status" value="2"/>
</dbReference>
<evidence type="ECO:0000313" key="16">
    <source>
        <dbReference type="Proteomes" id="UP000702964"/>
    </source>
</evidence>
<feature type="domain" description="Response regulatory" evidence="13">
    <location>
        <begin position="1225"/>
        <end position="1341"/>
    </location>
</feature>
<dbReference type="SMART" id="SM00387">
    <property type="entry name" value="HATPase_c"/>
    <property type="match status" value="2"/>
</dbReference>
<dbReference type="FunFam" id="3.30.565.10:FF:000010">
    <property type="entry name" value="Sensor histidine kinase RcsC"/>
    <property type="match status" value="2"/>
</dbReference>
<dbReference type="PANTHER" id="PTHR45339">
    <property type="entry name" value="HYBRID SIGNAL TRANSDUCTION HISTIDINE KINASE J"/>
    <property type="match status" value="1"/>
</dbReference>
<feature type="transmembrane region" description="Helical" evidence="11">
    <location>
        <begin position="433"/>
        <end position="456"/>
    </location>
</feature>
<protein>
    <recommendedName>
        <fullName evidence="2">histidine kinase</fullName>
        <ecNumber evidence="2">2.7.13.3</ecNumber>
    </recommendedName>
</protein>
<evidence type="ECO:0000256" key="5">
    <source>
        <dbReference type="ARBA" id="ARBA00022741"/>
    </source>
</evidence>
<feature type="domain" description="HAMP" evidence="14">
    <location>
        <begin position="458"/>
        <end position="511"/>
    </location>
</feature>
<evidence type="ECO:0000256" key="3">
    <source>
        <dbReference type="ARBA" id="ARBA00022553"/>
    </source>
</evidence>
<keyword evidence="3 9" id="KW-0597">Phosphoprotein</keyword>
<feature type="modified residue" description="4-aspartylphosphate" evidence="9">
    <location>
        <position position="1490"/>
    </location>
</feature>
<evidence type="ECO:0000256" key="8">
    <source>
        <dbReference type="ARBA" id="ARBA00023012"/>
    </source>
</evidence>
<feature type="domain" description="Response regulatory" evidence="13">
    <location>
        <begin position="1855"/>
        <end position="1973"/>
    </location>
</feature>
<feature type="domain" description="Histidine kinase" evidence="12">
    <location>
        <begin position="799"/>
        <end position="1030"/>
    </location>
</feature>
<keyword evidence="11" id="KW-1133">Transmembrane helix</keyword>
<keyword evidence="8" id="KW-0902">Two-component regulatory system</keyword>
<dbReference type="SUPFAM" id="SSF47384">
    <property type="entry name" value="Homodimeric domain of signal transducing histidine kinase"/>
    <property type="match status" value="2"/>
</dbReference>
<keyword evidence="7" id="KW-0067">ATP-binding</keyword>
<dbReference type="InterPro" id="IPR003018">
    <property type="entry name" value="GAF"/>
</dbReference>
<dbReference type="CDD" id="cd00156">
    <property type="entry name" value="REC"/>
    <property type="match status" value="1"/>
</dbReference>
<dbReference type="Pfam" id="PF13185">
    <property type="entry name" value="GAF_2"/>
    <property type="match status" value="1"/>
</dbReference>
<proteinExistence type="predicted"/>
<accession>A0A8J4SFW4</accession>
<dbReference type="CDD" id="cd17546">
    <property type="entry name" value="REC_hyHK_CKI1_RcsC-like"/>
    <property type="match status" value="1"/>
</dbReference>
<feature type="coiled-coil region" evidence="10">
    <location>
        <begin position="688"/>
        <end position="789"/>
    </location>
</feature>
<feature type="domain" description="Response regulatory" evidence="13">
    <location>
        <begin position="1103"/>
        <end position="1216"/>
    </location>
</feature>
<dbReference type="Gene3D" id="3.60.40.10">
    <property type="entry name" value="PPM-type phosphatase domain"/>
    <property type="match status" value="1"/>
</dbReference>
<dbReference type="SMART" id="SM00388">
    <property type="entry name" value="HisKA"/>
    <property type="match status" value="2"/>
</dbReference>
<dbReference type="SMART" id="SM00065">
    <property type="entry name" value="GAF"/>
    <property type="match status" value="1"/>
</dbReference>
<evidence type="ECO:0000256" key="2">
    <source>
        <dbReference type="ARBA" id="ARBA00012438"/>
    </source>
</evidence>
<feature type="domain" description="Response regulatory" evidence="13">
    <location>
        <begin position="2"/>
        <end position="130"/>
    </location>
</feature>
<dbReference type="Proteomes" id="UP000702964">
    <property type="component" value="Unassembled WGS sequence"/>
</dbReference>
<reference evidence="15" key="2">
    <citation type="submission" date="2020-02" db="EMBL/GenBank/DDBJ databases">
        <authorList>
            <person name="Studholme D.J."/>
        </authorList>
    </citation>
    <scope>NUCLEOTIDE SEQUENCE</scope>
    <source>
        <strain evidence="15">00238/432</strain>
    </source>
</reference>
<comment type="caution">
    <text evidence="15">The sequence shown here is derived from an EMBL/GenBank/DDBJ whole genome shotgun (WGS) entry which is preliminary data.</text>
</comment>
<evidence type="ECO:0000256" key="4">
    <source>
        <dbReference type="ARBA" id="ARBA00022679"/>
    </source>
</evidence>
<feature type="modified residue" description="4-aspartylphosphate" evidence="9">
    <location>
        <position position="1905"/>
    </location>
</feature>
<feature type="modified residue" description="4-aspartylphosphate" evidence="9">
    <location>
        <position position="1274"/>
    </location>
</feature>
<dbReference type="SUPFAM" id="SSF55781">
    <property type="entry name" value="GAF domain-like"/>
    <property type="match status" value="1"/>
</dbReference>
<dbReference type="SUPFAM" id="SSF55874">
    <property type="entry name" value="ATPase domain of HSP90 chaperone/DNA topoisomerase II/histidine kinase"/>
    <property type="match status" value="2"/>
</dbReference>
<dbReference type="InterPro" id="IPR005467">
    <property type="entry name" value="His_kinase_dom"/>
</dbReference>
<feature type="modified residue" description="4-aspartylphosphate" evidence="9">
    <location>
        <position position="63"/>
    </location>
</feature>
<keyword evidence="5" id="KW-0547">Nucleotide-binding</keyword>
<dbReference type="GO" id="GO:0005524">
    <property type="term" value="F:ATP binding"/>
    <property type="evidence" value="ECO:0007669"/>
    <property type="project" value="UniProtKB-KW"/>
</dbReference>
<dbReference type="GO" id="GO:0000155">
    <property type="term" value="F:phosphorelay sensor kinase activity"/>
    <property type="evidence" value="ECO:0007669"/>
    <property type="project" value="InterPro"/>
</dbReference>
<dbReference type="FunFam" id="1.10.287.130:FF:000002">
    <property type="entry name" value="Two-component osmosensing histidine kinase"/>
    <property type="match status" value="1"/>
</dbReference>
<dbReference type="EMBL" id="AOFI03000010">
    <property type="protein sequence ID" value="KAF4324989.1"/>
    <property type="molecule type" value="Genomic_DNA"/>
</dbReference>